<evidence type="ECO:0000256" key="1">
    <source>
        <dbReference type="SAM" id="MobiDB-lite"/>
    </source>
</evidence>
<proteinExistence type="predicted"/>
<sequence>MRKAGERLTLQSCTSQQERSTHTFLFWRWWRGSFFLQESRMSQRFLTPTSLAPPQVTGVGEEGNGTAGGAGEGGSFDSTSA</sequence>
<dbReference type="EMBL" id="GBRH01201218">
    <property type="protein sequence ID" value="JAD96677.1"/>
    <property type="molecule type" value="Transcribed_RNA"/>
</dbReference>
<evidence type="ECO:0000313" key="2">
    <source>
        <dbReference type="EMBL" id="JAD96677.1"/>
    </source>
</evidence>
<name>A0A0A9EKW7_ARUDO</name>
<feature type="region of interest" description="Disordered" evidence="1">
    <location>
        <begin position="48"/>
        <end position="81"/>
    </location>
</feature>
<dbReference type="AlphaFoldDB" id="A0A0A9EKW7"/>
<organism evidence="2">
    <name type="scientific">Arundo donax</name>
    <name type="common">Giant reed</name>
    <name type="synonym">Donax arundinaceus</name>
    <dbReference type="NCBI Taxonomy" id="35708"/>
    <lineage>
        <taxon>Eukaryota</taxon>
        <taxon>Viridiplantae</taxon>
        <taxon>Streptophyta</taxon>
        <taxon>Embryophyta</taxon>
        <taxon>Tracheophyta</taxon>
        <taxon>Spermatophyta</taxon>
        <taxon>Magnoliopsida</taxon>
        <taxon>Liliopsida</taxon>
        <taxon>Poales</taxon>
        <taxon>Poaceae</taxon>
        <taxon>PACMAD clade</taxon>
        <taxon>Arundinoideae</taxon>
        <taxon>Arundineae</taxon>
        <taxon>Arundo</taxon>
    </lineage>
</organism>
<reference evidence="2" key="1">
    <citation type="submission" date="2014-09" db="EMBL/GenBank/DDBJ databases">
        <authorList>
            <person name="Magalhaes I.L.F."/>
            <person name="Oliveira U."/>
            <person name="Santos F.R."/>
            <person name="Vidigal T.H.D.A."/>
            <person name="Brescovit A.D."/>
            <person name="Santos A.J."/>
        </authorList>
    </citation>
    <scope>NUCLEOTIDE SEQUENCE</scope>
    <source>
        <tissue evidence="2">Shoot tissue taken approximately 20 cm above the soil surface</tissue>
    </source>
</reference>
<accession>A0A0A9EKW7</accession>
<feature type="compositionally biased region" description="Gly residues" evidence="1">
    <location>
        <begin position="60"/>
        <end position="74"/>
    </location>
</feature>
<protein>
    <submittedName>
        <fullName evidence="2">Uncharacterized protein</fullName>
    </submittedName>
</protein>
<reference evidence="2" key="2">
    <citation type="journal article" date="2015" name="Data Brief">
        <title>Shoot transcriptome of the giant reed, Arundo donax.</title>
        <authorList>
            <person name="Barrero R.A."/>
            <person name="Guerrero F.D."/>
            <person name="Moolhuijzen P."/>
            <person name="Goolsby J.A."/>
            <person name="Tidwell J."/>
            <person name="Bellgard S.E."/>
            <person name="Bellgard M.I."/>
        </authorList>
    </citation>
    <scope>NUCLEOTIDE SEQUENCE</scope>
    <source>
        <tissue evidence="2">Shoot tissue taken approximately 20 cm above the soil surface</tissue>
    </source>
</reference>